<dbReference type="Gene3D" id="3.40.50.2000">
    <property type="entry name" value="Glycogen Phosphorylase B"/>
    <property type="match status" value="1"/>
</dbReference>
<dbReference type="Pfam" id="PF13692">
    <property type="entry name" value="Glyco_trans_1_4"/>
    <property type="match status" value="1"/>
</dbReference>
<comment type="caution">
    <text evidence="1">The sequence shown here is derived from an EMBL/GenBank/DDBJ whole genome shotgun (WGS) entry which is preliminary data.</text>
</comment>
<accession>A0ABT5HS14</accession>
<name>A0ABT5HS14_9CAUL</name>
<evidence type="ECO:0000313" key="2">
    <source>
        <dbReference type="Proteomes" id="UP001214854"/>
    </source>
</evidence>
<reference evidence="1 2" key="1">
    <citation type="submission" date="2023-01" db="EMBL/GenBank/DDBJ databases">
        <title>Novel species of the genus Asticcacaulis isolated from rivers.</title>
        <authorList>
            <person name="Lu H."/>
        </authorList>
    </citation>
    <scope>NUCLEOTIDE SEQUENCE [LARGE SCALE GENOMIC DNA]</scope>
    <source>
        <strain evidence="1 2">BYS171W</strain>
    </source>
</reference>
<dbReference type="Proteomes" id="UP001214854">
    <property type="component" value="Unassembled WGS sequence"/>
</dbReference>
<dbReference type="RefSeq" id="WP_272747349.1">
    <property type="nucleotide sequence ID" value="NZ_JAQQKX010000004.1"/>
</dbReference>
<dbReference type="SUPFAM" id="SSF53756">
    <property type="entry name" value="UDP-Glycosyltransferase/glycogen phosphorylase"/>
    <property type="match status" value="1"/>
</dbReference>
<gene>
    <name evidence="1" type="ORF">PQU92_06215</name>
</gene>
<protein>
    <submittedName>
        <fullName evidence="1">Glycosyltransferase family 4 protein</fullName>
    </submittedName>
</protein>
<evidence type="ECO:0000313" key="1">
    <source>
        <dbReference type="EMBL" id="MDC7682862.1"/>
    </source>
</evidence>
<dbReference type="PANTHER" id="PTHR46656:SF3">
    <property type="entry name" value="PUTATIVE-RELATED"/>
    <property type="match status" value="1"/>
</dbReference>
<sequence length="400" mass="45020">MSKLEDTTLSKSISNRVQDQRLRIVGHPHAAIGMGEFCRSLWRSVKEVGLDASLVDVYGPFGPVDPEITALIGDDGVSDLGDGINIFVMNGDEVDPIFKHLKNRNLNSPGSYNIIYPAWELERYPSEWAKELSRFDEVWGLSKFTTDALARAVTKPTRHMSLASEVRQKSLLSRKHFGIRESAYTFFFAFDFLSYIERKNPLAVISAFSEMLRKHPYADVSLVIKTNNADRKPEMKAQFDAAIEPIRQRVTLIDGTLDGPDMKSLIWLNDCFVSLHRSEGYGFGIAEAMSLGKPVIATEYSGNMDFCDHETAILIPYTLKSLSRGDYPHWEGQKWAQADISMAAAAMSRLVDSPQWGRELGRRAQIHMQTNFSYLARGLKVMEAVEQIQKRILDTTKTGA</sequence>
<dbReference type="EMBL" id="JAQQKX010000004">
    <property type="protein sequence ID" value="MDC7682862.1"/>
    <property type="molecule type" value="Genomic_DNA"/>
</dbReference>
<dbReference type="PANTHER" id="PTHR46656">
    <property type="entry name" value="PUTATIVE-RELATED"/>
    <property type="match status" value="1"/>
</dbReference>
<organism evidence="1 2">
    <name type="scientific">Asticcacaulis aquaticus</name>
    <dbReference type="NCBI Taxonomy" id="2984212"/>
    <lineage>
        <taxon>Bacteria</taxon>
        <taxon>Pseudomonadati</taxon>
        <taxon>Pseudomonadota</taxon>
        <taxon>Alphaproteobacteria</taxon>
        <taxon>Caulobacterales</taxon>
        <taxon>Caulobacteraceae</taxon>
        <taxon>Asticcacaulis</taxon>
    </lineage>
</organism>
<proteinExistence type="predicted"/>
<dbReference type="CDD" id="cd03801">
    <property type="entry name" value="GT4_PimA-like"/>
    <property type="match status" value="1"/>
</dbReference>
<keyword evidence="2" id="KW-1185">Reference proteome</keyword>